<dbReference type="EMBL" id="JBDJAW010000007">
    <property type="protein sequence ID" value="MEN3535726.1"/>
    <property type="molecule type" value="Genomic_DNA"/>
</dbReference>
<name>A0ABV0AP98_9ACTN</name>
<sequence length="52" mass="5467">MPAGPDDGEDEAALGAMAALDALDAHGHPDEILQIAVTDMRQIEIRRKGRGA</sequence>
<keyword evidence="2" id="KW-1185">Reference proteome</keyword>
<proteinExistence type="predicted"/>
<evidence type="ECO:0000313" key="2">
    <source>
        <dbReference type="Proteomes" id="UP001447516"/>
    </source>
</evidence>
<accession>A0ABV0AP98</accession>
<evidence type="ECO:0000313" key="1">
    <source>
        <dbReference type="EMBL" id="MEN3535726.1"/>
    </source>
</evidence>
<organism evidence="1 2">
    <name type="scientific">Microbispora maris</name>
    <dbReference type="NCBI Taxonomy" id="3144104"/>
    <lineage>
        <taxon>Bacteria</taxon>
        <taxon>Bacillati</taxon>
        <taxon>Actinomycetota</taxon>
        <taxon>Actinomycetes</taxon>
        <taxon>Streptosporangiales</taxon>
        <taxon>Streptosporangiaceae</taxon>
        <taxon>Microbispora</taxon>
    </lineage>
</organism>
<dbReference type="Proteomes" id="UP001447516">
    <property type="component" value="Unassembled WGS sequence"/>
</dbReference>
<protein>
    <submittedName>
        <fullName evidence="1">Uncharacterized protein</fullName>
    </submittedName>
</protein>
<comment type="caution">
    <text evidence="1">The sequence shown here is derived from an EMBL/GenBank/DDBJ whole genome shotgun (WGS) entry which is preliminary data.</text>
</comment>
<reference evidence="1 2" key="1">
    <citation type="submission" date="2024-05" db="EMBL/GenBank/DDBJ databases">
        <title>Microbispora sp.ZYX-F-249.</title>
        <authorList>
            <person name="Xie H."/>
        </authorList>
    </citation>
    <scope>NUCLEOTIDE SEQUENCE [LARGE SCALE GENOMIC DNA]</scope>
    <source>
        <strain evidence="1 2">ZYX-F-249</strain>
    </source>
</reference>
<dbReference type="RefSeq" id="WP_346225747.1">
    <property type="nucleotide sequence ID" value="NZ_JBDJAW010000007.1"/>
</dbReference>
<gene>
    <name evidence="1" type="ORF">AAH991_11480</name>
</gene>